<reference evidence="1 2" key="1">
    <citation type="submission" date="2019-10" db="EMBL/GenBank/DDBJ databases">
        <title>Assembly and Annotation for the nematode Trichostrongylus colubriformis.</title>
        <authorList>
            <person name="Martin J."/>
        </authorList>
    </citation>
    <scope>NUCLEOTIDE SEQUENCE [LARGE SCALE GENOMIC DNA]</scope>
    <source>
        <strain evidence="1">G859</strain>
        <tissue evidence="1">Whole worm</tissue>
    </source>
</reference>
<accession>A0AAN8FQF5</accession>
<dbReference type="AlphaFoldDB" id="A0AAN8FQF5"/>
<proteinExistence type="predicted"/>
<comment type="caution">
    <text evidence="1">The sequence shown here is derived from an EMBL/GenBank/DDBJ whole genome shotgun (WGS) entry which is preliminary data.</text>
</comment>
<evidence type="ECO:0000313" key="2">
    <source>
        <dbReference type="Proteomes" id="UP001331761"/>
    </source>
</evidence>
<evidence type="ECO:0000313" key="1">
    <source>
        <dbReference type="EMBL" id="KAK5978747.1"/>
    </source>
</evidence>
<dbReference type="Proteomes" id="UP001331761">
    <property type="component" value="Unassembled WGS sequence"/>
</dbReference>
<organism evidence="1 2">
    <name type="scientific">Trichostrongylus colubriformis</name>
    <name type="common">Black scour worm</name>
    <dbReference type="NCBI Taxonomy" id="6319"/>
    <lineage>
        <taxon>Eukaryota</taxon>
        <taxon>Metazoa</taxon>
        <taxon>Ecdysozoa</taxon>
        <taxon>Nematoda</taxon>
        <taxon>Chromadorea</taxon>
        <taxon>Rhabditida</taxon>
        <taxon>Rhabditina</taxon>
        <taxon>Rhabditomorpha</taxon>
        <taxon>Strongyloidea</taxon>
        <taxon>Trichostrongylidae</taxon>
        <taxon>Trichostrongylus</taxon>
    </lineage>
</organism>
<sequence>MPARHHLGLALRSHRLLKLRCLMQVSAICSHHNLSLPVL</sequence>
<gene>
    <name evidence="1" type="ORF">GCK32_022594</name>
</gene>
<keyword evidence="2" id="KW-1185">Reference proteome</keyword>
<name>A0AAN8FQF5_TRICO</name>
<dbReference type="EMBL" id="WIXE01009055">
    <property type="protein sequence ID" value="KAK5978747.1"/>
    <property type="molecule type" value="Genomic_DNA"/>
</dbReference>
<protein>
    <submittedName>
        <fullName evidence="1">Uncharacterized protein</fullName>
    </submittedName>
</protein>